<accession>A0A6A3D3Z2</accession>
<organism evidence="1 2">
    <name type="scientific">Hibiscus syriacus</name>
    <name type="common">Rose of Sharon</name>
    <dbReference type="NCBI Taxonomy" id="106335"/>
    <lineage>
        <taxon>Eukaryota</taxon>
        <taxon>Viridiplantae</taxon>
        <taxon>Streptophyta</taxon>
        <taxon>Embryophyta</taxon>
        <taxon>Tracheophyta</taxon>
        <taxon>Spermatophyta</taxon>
        <taxon>Magnoliopsida</taxon>
        <taxon>eudicotyledons</taxon>
        <taxon>Gunneridae</taxon>
        <taxon>Pentapetalae</taxon>
        <taxon>rosids</taxon>
        <taxon>malvids</taxon>
        <taxon>Malvales</taxon>
        <taxon>Malvaceae</taxon>
        <taxon>Malvoideae</taxon>
        <taxon>Hibiscus</taxon>
    </lineage>
</organism>
<protein>
    <submittedName>
        <fullName evidence="1">Uncharacterized protein</fullName>
    </submittedName>
</protein>
<keyword evidence="2" id="KW-1185">Reference proteome</keyword>
<proteinExistence type="predicted"/>
<reference evidence="1" key="1">
    <citation type="submission" date="2019-09" db="EMBL/GenBank/DDBJ databases">
        <title>Draft genome information of white flower Hibiscus syriacus.</title>
        <authorList>
            <person name="Kim Y.-M."/>
        </authorList>
    </citation>
    <scope>NUCLEOTIDE SEQUENCE [LARGE SCALE GENOMIC DNA]</scope>
    <source>
        <strain evidence="1">YM2019G1</strain>
    </source>
</reference>
<comment type="caution">
    <text evidence="1">The sequence shown here is derived from an EMBL/GenBank/DDBJ whole genome shotgun (WGS) entry which is preliminary data.</text>
</comment>
<dbReference type="EMBL" id="VEPZ02000001">
    <property type="protein sequence ID" value="KAE8736350.1"/>
    <property type="molecule type" value="Genomic_DNA"/>
</dbReference>
<sequence length="59" mass="6621">MAASRADGSASQWFCRLFPSDTKKWAGAVQWLAESIGPSSPSNQSFLYLRYMNNTLPMF</sequence>
<dbReference type="AlphaFoldDB" id="A0A6A3D3Z2"/>
<dbReference type="Proteomes" id="UP000436088">
    <property type="component" value="Unassembled WGS sequence"/>
</dbReference>
<evidence type="ECO:0000313" key="2">
    <source>
        <dbReference type="Proteomes" id="UP000436088"/>
    </source>
</evidence>
<name>A0A6A3D3Z2_HIBSY</name>
<gene>
    <name evidence="1" type="ORF">F3Y22_tig00000002pilonHSYRG00077</name>
</gene>
<evidence type="ECO:0000313" key="1">
    <source>
        <dbReference type="EMBL" id="KAE8736350.1"/>
    </source>
</evidence>